<accession>A0A2X3GRK0</accession>
<evidence type="ECO:0000256" key="1">
    <source>
        <dbReference type="SAM" id="Phobius"/>
    </source>
</evidence>
<keyword evidence="1" id="KW-0472">Membrane</keyword>
<dbReference type="EMBL" id="UAWT01000033">
    <property type="protein sequence ID" value="SQC71068.1"/>
    <property type="molecule type" value="Genomic_DNA"/>
</dbReference>
<keyword evidence="1" id="KW-1133">Transmembrane helix</keyword>
<name>A0A2X3GRK0_9LIST</name>
<gene>
    <name evidence="2" type="ORF">NCTC13940_02325</name>
</gene>
<evidence type="ECO:0000313" key="2">
    <source>
        <dbReference type="EMBL" id="SQC71068.1"/>
    </source>
</evidence>
<proteinExistence type="predicted"/>
<sequence>MLEYALKHLLAIIVAFTFIILSIFLIKISYKIKLFHMLA</sequence>
<protein>
    <submittedName>
        <fullName evidence="2">Uncharacterized protein</fullName>
    </submittedName>
</protein>
<keyword evidence="1" id="KW-0812">Transmembrane</keyword>
<organism evidence="2 3">
    <name type="scientific">Listeria fleischmannii subsp. fleischmannii</name>
    <dbReference type="NCBI Taxonomy" id="1671902"/>
    <lineage>
        <taxon>Bacteria</taxon>
        <taxon>Bacillati</taxon>
        <taxon>Bacillota</taxon>
        <taxon>Bacilli</taxon>
        <taxon>Bacillales</taxon>
        <taxon>Listeriaceae</taxon>
        <taxon>Listeria</taxon>
    </lineage>
</organism>
<feature type="transmembrane region" description="Helical" evidence="1">
    <location>
        <begin position="6"/>
        <end position="26"/>
    </location>
</feature>
<dbReference type="AlphaFoldDB" id="A0A2X3GRK0"/>
<reference evidence="2 3" key="1">
    <citation type="submission" date="2018-06" db="EMBL/GenBank/DDBJ databases">
        <authorList>
            <consortium name="Pathogen Informatics"/>
            <person name="Doyle S."/>
        </authorList>
    </citation>
    <scope>NUCLEOTIDE SEQUENCE [LARGE SCALE GENOMIC DNA]</scope>
    <source>
        <strain evidence="2 3">NCTC13940</strain>
    </source>
</reference>
<dbReference type="Proteomes" id="UP000250257">
    <property type="component" value="Unassembled WGS sequence"/>
</dbReference>
<evidence type="ECO:0000313" key="3">
    <source>
        <dbReference type="Proteomes" id="UP000250257"/>
    </source>
</evidence>